<dbReference type="EMBL" id="BK014968">
    <property type="protein sequence ID" value="DAD84875.1"/>
    <property type="molecule type" value="Genomic_DNA"/>
</dbReference>
<organism evidence="2">
    <name type="scientific">Myoviridae sp. ctfrL10</name>
    <dbReference type="NCBI Taxonomy" id="2826678"/>
    <lineage>
        <taxon>Viruses</taxon>
        <taxon>Duplodnaviria</taxon>
        <taxon>Heunggongvirae</taxon>
        <taxon>Uroviricota</taxon>
        <taxon>Caudoviricetes</taxon>
    </lineage>
</organism>
<name>A0A8S5MSD4_9CAUD</name>
<evidence type="ECO:0000256" key="1">
    <source>
        <dbReference type="SAM" id="MobiDB-lite"/>
    </source>
</evidence>
<feature type="compositionally biased region" description="Low complexity" evidence="1">
    <location>
        <begin position="9"/>
        <end position="20"/>
    </location>
</feature>
<evidence type="ECO:0000313" key="2">
    <source>
        <dbReference type="EMBL" id="DAD84875.1"/>
    </source>
</evidence>
<sequence>MRSTRRSESSTPVPAPSASAQRERATRHAPTMRKSLSELLATSISVRASKPPC</sequence>
<feature type="region of interest" description="Disordered" evidence="1">
    <location>
        <begin position="1"/>
        <end position="38"/>
    </location>
</feature>
<proteinExistence type="predicted"/>
<protein>
    <submittedName>
        <fullName evidence="2">Uncharacterized protein</fullName>
    </submittedName>
</protein>
<accession>A0A8S5MSD4</accession>
<reference evidence="2" key="1">
    <citation type="journal article" date="2021" name="Proc. Natl. Acad. Sci. U.S.A.">
        <title>A Catalog of Tens of Thousands of Viruses from Human Metagenomes Reveals Hidden Associations with Chronic Diseases.</title>
        <authorList>
            <person name="Tisza M.J."/>
            <person name="Buck C.B."/>
        </authorList>
    </citation>
    <scope>NUCLEOTIDE SEQUENCE</scope>
    <source>
        <strain evidence="2">CtfrL10</strain>
    </source>
</reference>